<keyword evidence="3" id="KW-1185">Reference proteome</keyword>
<feature type="compositionally biased region" description="Basic residues" evidence="1">
    <location>
        <begin position="433"/>
        <end position="442"/>
    </location>
</feature>
<evidence type="ECO:0000313" key="2">
    <source>
        <dbReference type="EMBL" id="KAK6352911.1"/>
    </source>
</evidence>
<reference evidence="2 3" key="1">
    <citation type="submission" date="2019-10" db="EMBL/GenBank/DDBJ databases">
        <authorList>
            <person name="Palmer J.M."/>
        </authorList>
    </citation>
    <scope>NUCLEOTIDE SEQUENCE [LARGE SCALE GENOMIC DNA]</scope>
    <source>
        <strain evidence="2 3">TWF696</strain>
    </source>
</reference>
<feature type="compositionally biased region" description="Basic and acidic residues" evidence="1">
    <location>
        <begin position="341"/>
        <end position="362"/>
    </location>
</feature>
<gene>
    <name evidence="2" type="ORF">TWF696_004908</name>
</gene>
<evidence type="ECO:0000256" key="1">
    <source>
        <dbReference type="SAM" id="MobiDB-lite"/>
    </source>
</evidence>
<feature type="compositionally biased region" description="Basic and acidic residues" evidence="1">
    <location>
        <begin position="379"/>
        <end position="432"/>
    </location>
</feature>
<feature type="compositionally biased region" description="Basic and acidic residues" evidence="1">
    <location>
        <begin position="302"/>
        <end position="312"/>
    </location>
</feature>
<feature type="compositionally biased region" description="Acidic residues" evidence="1">
    <location>
        <begin position="260"/>
        <end position="278"/>
    </location>
</feature>
<name>A0AAV9UZ79_9PEZI</name>
<accession>A0AAV9UZ79</accession>
<evidence type="ECO:0000313" key="3">
    <source>
        <dbReference type="Proteomes" id="UP001375240"/>
    </source>
</evidence>
<dbReference type="EMBL" id="JAVHNQ010000003">
    <property type="protein sequence ID" value="KAK6352911.1"/>
    <property type="molecule type" value="Genomic_DNA"/>
</dbReference>
<feature type="compositionally biased region" description="Acidic residues" evidence="1">
    <location>
        <begin position="446"/>
        <end position="456"/>
    </location>
</feature>
<feature type="compositionally biased region" description="Basic and acidic residues" evidence="1">
    <location>
        <begin position="214"/>
        <end position="223"/>
    </location>
</feature>
<proteinExistence type="predicted"/>
<feature type="region of interest" description="Disordered" evidence="1">
    <location>
        <begin position="207"/>
        <end position="516"/>
    </location>
</feature>
<protein>
    <submittedName>
        <fullName evidence="2">Uncharacterized protein</fullName>
    </submittedName>
</protein>
<dbReference type="Proteomes" id="UP001375240">
    <property type="component" value="Unassembled WGS sequence"/>
</dbReference>
<feature type="compositionally biased region" description="Basic and acidic residues" evidence="1">
    <location>
        <begin position="545"/>
        <end position="581"/>
    </location>
</feature>
<comment type="caution">
    <text evidence="2">The sequence shown here is derived from an EMBL/GenBank/DDBJ whole genome shotgun (WGS) entry which is preliminary data.</text>
</comment>
<organism evidence="2 3">
    <name type="scientific">Orbilia brochopaga</name>
    <dbReference type="NCBI Taxonomy" id="3140254"/>
    <lineage>
        <taxon>Eukaryota</taxon>
        <taxon>Fungi</taxon>
        <taxon>Dikarya</taxon>
        <taxon>Ascomycota</taxon>
        <taxon>Pezizomycotina</taxon>
        <taxon>Orbiliomycetes</taxon>
        <taxon>Orbiliales</taxon>
        <taxon>Orbiliaceae</taxon>
        <taxon>Orbilia</taxon>
    </lineage>
</organism>
<dbReference type="AlphaFoldDB" id="A0AAV9UZ79"/>
<feature type="compositionally biased region" description="Basic residues" evidence="1">
    <location>
        <begin position="328"/>
        <end position="340"/>
    </location>
</feature>
<feature type="region of interest" description="Disordered" evidence="1">
    <location>
        <begin position="536"/>
        <end position="581"/>
    </location>
</feature>
<feature type="compositionally biased region" description="Polar residues" evidence="1">
    <location>
        <begin position="279"/>
        <end position="291"/>
    </location>
</feature>
<sequence>MVCEYAIFTFPDCGCPALVPIQYCPHHLDPSNTAYEPNPKSLRNPARITMLFKAPGIPLHHEDYMSLVTVYRDPFLRNDYSDEERERLLEFRDALIEMQKKDTKLSDGTTVPTAGFHTKLCRYHVIWPNCKELQVWRVTEPFFPFLETKCFKHSNCIRADDSEKGWGIYTQQVPERFEECIKEKFLEEWRRLEERVDDVDDEELVHRRTITSGESHKAKEPNAKRKKPTDKPISTASTIIIDEDLNYEDPPTPSSKDGDEGSEYEGSDGDESDDEDEPTVTTVRQENNAEQTQKKRQTNQPKEPKKASEKRSGTGAQEPAHEHTQKTDKKKKKNAPKRKRNNDSDAEWKDDNESHDSDETITEKIPQNPAPQKQIAIQDKTKPAEPGHKPAADSDFPAHPHEPRIKNTKEAAKMDKTPRDNDHEAELQPTEKPKKKTTKKAKKAGDDEEYEDESSDFQDKTPRPNRNNRANKKKTEKESEYDDATSKIETQNVKPKPKRSNRGNANKKAVIQDLVGTDDTAMRIYRPTHEYHKAGFFENTGDEAELQKEDQKARAGEDSMSTDDDRNKVGFDIDESFDGRI</sequence>